<evidence type="ECO:0000313" key="2">
    <source>
        <dbReference type="EMBL" id="SED42143.1"/>
    </source>
</evidence>
<protein>
    <recommendedName>
        <fullName evidence="4">DUF2690 domain-containing protein</fullName>
    </recommendedName>
</protein>
<dbReference type="STRING" id="208445.SAMN04489727_7803"/>
<evidence type="ECO:0000313" key="3">
    <source>
        <dbReference type="Proteomes" id="UP000199622"/>
    </source>
</evidence>
<name>A0A1H5AIE0_9PSEU</name>
<dbReference type="AlphaFoldDB" id="A0A1H5AIE0"/>
<keyword evidence="3" id="KW-1185">Reference proteome</keyword>
<evidence type="ECO:0000256" key="1">
    <source>
        <dbReference type="SAM" id="SignalP"/>
    </source>
</evidence>
<dbReference type="InterPro" id="IPR021224">
    <property type="entry name" value="DUF2690"/>
</dbReference>
<gene>
    <name evidence="2" type="ORF">SAMN04489727_7803</name>
</gene>
<feature type="chain" id="PRO_5011771346" description="DUF2690 domain-containing protein" evidence="1">
    <location>
        <begin position="31"/>
        <end position="164"/>
    </location>
</feature>
<evidence type="ECO:0008006" key="4">
    <source>
        <dbReference type="Google" id="ProtNLM"/>
    </source>
</evidence>
<accession>A0A1H5AIE0</accession>
<dbReference type="EMBL" id="FNSO01000004">
    <property type="protein sequence ID" value="SED42143.1"/>
    <property type="molecule type" value="Genomic_DNA"/>
</dbReference>
<proteinExistence type="predicted"/>
<dbReference type="Pfam" id="PF10901">
    <property type="entry name" value="DUF2690"/>
    <property type="match status" value="1"/>
</dbReference>
<keyword evidence="1" id="KW-0732">Signal</keyword>
<feature type="signal peptide" evidence="1">
    <location>
        <begin position="1"/>
        <end position="30"/>
    </location>
</feature>
<reference evidence="3" key="1">
    <citation type="submission" date="2016-10" db="EMBL/GenBank/DDBJ databases">
        <authorList>
            <person name="Varghese N."/>
            <person name="Submissions S."/>
        </authorList>
    </citation>
    <scope>NUCLEOTIDE SEQUENCE [LARGE SCALE GENOMIC DNA]</scope>
    <source>
        <strain evidence="3">DSM 44544</strain>
    </source>
</reference>
<organism evidence="2 3">
    <name type="scientific">Amycolatopsis tolypomycina</name>
    <dbReference type="NCBI Taxonomy" id="208445"/>
    <lineage>
        <taxon>Bacteria</taxon>
        <taxon>Bacillati</taxon>
        <taxon>Actinomycetota</taxon>
        <taxon>Actinomycetes</taxon>
        <taxon>Pseudonocardiales</taxon>
        <taxon>Pseudonocardiaceae</taxon>
        <taxon>Amycolatopsis</taxon>
    </lineage>
</organism>
<sequence length="164" mass="17308">MKTKPFLGKAAAVLALLLTALVLQPAQAGAATAAPRTLAAACSHDGCRGLDPQSTGCSASAYTYDSFTAHWGDLVEIRHSTDCGAYWARVTANSDNRPYRTAAQSGRDNGTVVYEQVVSGNCWPNGTGTPCAAVWTPMIAGPLIRVCHNADVLECTRWYVVSMG</sequence>
<dbReference type="RefSeq" id="WP_167384876.1">
    <property type="nucleotide sequence ID" value="NZ_FNSO01000004.1"/>
</dbReference>
<dbReference type="Proteomes" id="UP000199622">
    <property type="component" value="Unassembled WGS sequence"/>
</dbReference>